<evidence type="ECO:0000313" key="2">
    <source>
        <dbReference type="Proteomes" id="UP001597297"/>
    </source>
</evidence>
<keyword evidence="2" id="KW-1185">Reference proteome</keyword>
<accession>A0ABW5DZ39</accession>
<evidence type="ECO:0008006" key="3">
    <source>
        <dbReference type="Google" id="ProtNLM"/>
    </source>
</evidence>
<comment type="caution">
    <text evidence="1">The sequence shown here is derived from an EMBL/GenBank/DDBJ whole genome shotgun (WGS) entry which is preliminary data.</text>
</comment>
<proteinExistence type="predicted"/>
<sequence length="76" mass="8559">MLTPQEVIDSEYLESRCALLEIAAMFDRYDSAVQRTGQNAENPEKLECLRNALSLLAKTDSSDNRAEQLLHLFATV</sequence>
<evidence type="ECO:0000313" key="1">
    <source>
        <dbReference type="EMBL" id="MFD2275596.1"/>
    </source>
</evidence>
<protein>
    <recommendedName>
        <fullName evidence="3">Transcriptional regulator</fullName>
    </recommendedName>
</protein>
<gene>
    <name evidence="1" type="ORF">ACFSQZ_03865</name>
</gene>
<dbReference type="EMBL" id="JBHUJC010000011">
    <property type="protein sequence ID" value="MFD2275596.1"/>
    <property type="molecule type" value="Genomic_DNA"/>
</dbReference>
<dbReference type="Proteomes" id="UP001597297">
    <property type="component" value="Unassembled WGS sequence"/>
</dbReference>
<reference evidence="2" key="1">
    <citation type="journal article" date="2019" name="Int. J. Syst. Evol. Microbiol.">
        <title>The Global Catalogue of Microorganisms (GCM) 10K type strain sequencing project: providing services to taxonomists for standard genome sequencing and annotation.</title>
        <authorList>
            <consortium name="The Broad Institute Genomics Platform"/>
            <consortium name="The Broad Institute Genome Sequencing Center for Infectious Disease"/>
            <person name="Wu L."/>
            <person name="Ma J."/>
        </authorList>
    </citation>
    <scope>NUCLEOTIDE SEQUENCE [LARGE SCALE GENOMIC DNA]</scope>
    <source>
        <strain evidence="2">JCM 16545</strain>
    </source>
</reference>
<name>A0ABW5DZ39_9BACT</name>
<organism evidence="1 2">
    <name type="scientific">Rubritalea spongiae</name>
    <dbReference type="NCBI Taxonomy" id="430797"/>
    <lineage>
        <taxon>Bacteria</taxon>
        <taxon>Pseudomonadati</taxon>
        <taxon>Verrucomicrobiota</taxon>
        <taxon>Verrucomicrobiia</taxon>
        <taxon>Verrucomicrobiales</taxon>
        <taxon>Rubritaleaceae</taxon>
        <taxon>Rubritalea</taxon>
    </lineage>
</organism>
<dbReference type="RefSeq" id="WP_377094736.1">
    <property type="nucleotide sequence ID" value="NZ_JBHSJM010000001.1"/>
</dbReference>